<dbReference type="EMBL" id="SMYO01000003">
    <property type="protein sequence ID" value="TDK63322.1"/>
    <property type="molecule type" value="Genomic_DNA"/>
</dbReference>
<feature type="transmembrane region" description="Helical" evidence="9">
    <location>
        <begin position="21"/>
        <end position="45"/>
    </location>
</feature>
<reference evidence="11 12" key="1">
    <citation type="submission" date="2019-03" db="EMBL/GenBank/DDBJ databases">
        <title>Bacillus niacini sp. nov. a Nicotinate-Metabolizing Mesophile Isolated from Soil.</title>
        <authorList>
            <person name="Zhang G."/>
        </authorList>
    </citation>
    <scope>NUCLEOTIDE SEQUENCE [LARGE SCALE GENOMIC DNA]</scope>
    <source>
        <strain evidence="11 12">WN066</strain>
    </source>
</reference>
<evidence type="ECO:0000256" key="5">
    <source>
        <dbReference type="ARBA" id="ARBA00022692"/>
    </source>
</evidence>
<feature type="transmembrane region" description="Helical" evidence="9">
    <location>
        <begin position="89"/>
        <end position="116"/>
    </location>
</feature>
<comment type="caution">
    <text evidence="11">The sequence shown here is derived from an EMBL/GenBank/DDBJ whole genome shotgun (WGS) entry which is preliminary data.</text>
</comment>
<dbReference type="PANTHER" id="PTHR33451:SF3">
    <property type="entry name" value="MALATE-2H(+)_NA(+)-LACTATE ANTIPORTER"/>
    <property type="match status" value="1"/>
</dbReference>
<dbReference type="NCBIfam" id="TIGR00931">
    <property type="entry name" value="antiport_nhaC"/>
    <property type="match status" value="1"/>
</dbReference>
<proteinExistence type="inferred from homology"/>
<evidence type="ECO:0000256" key="8">
    <source>
        <dbReference type="ARBA" id="ARBA00038435"/>
    </source>
</evidence>
<feature type="transmembrane region" description="Helical" evidence="9">
    <location>
        <begin position="51"/>
        <end position="68"/>
    </location>
</feature>
<evidence type="ECO:0000256" key="3">
    <source>
        <dbReference type="ARBA" id="ARBA00022449"/>
    </source>
</evidence>
<keyword evidence="4" id="KW-1003">Cell membrane</keyword>
<gene>
    <name evidence="11" type="primary">nhaC</name>
    <name evidence="11" type="ORF">E2K98_07710</name>
</gene>
<sequence>MTLPFVKESDGMKHEKAVNELPSVWMALIPIVFMGASLALGIGVYGADPHVPLLLSTVVAVMVALKLGHSWKSIEEDISKTIAVSIKALLILVIIGAFIGAWMAAGIVPSMIYYGIGILSPTYFLVTACIISVLVSMAGNAWFAAGTIGVALMGIGQGLGIPLPMVAGAVVSGVYFGDKMSPLSDVTNFTSAVVGVDLFEHIRNLMNTTVPTLIISLLLYTLLGLKFHGEHADLSMAANVQNILSEHFTISPWLLAPLIFIFLIFALKIPAIPGLSVGVLIGAIIAIFVQHISLGNMLSIMNNGFSTETGNNVTDELLNQGGIQSMMYTVSLILIALSFGATLEKARVLEAILGGMLRKIKRTGSLIGATAATCITSNIVGCDQFMSVVIPGRMYLNEYKKRGFHPKLLGRTLEDCGTVTACLLPWTTCGIFMFSVLKVSALDYAPYAFFCYISTLVAITYGYLNIRINRLPAEEQKITIDQTENSTVTT</sequence>
<evidence type="ECO:0000256" key="6">
    <source>
        <dbReference type="ARBA" id="ARBA00022989"/>
    </source>
</evidence>
<evidence type="ECO:0000313" key="11">
    <source>
        <dbReference type="EMBL" id="TDK63322.1"/>
    </source>
</evidence>
<dbReference type="InterPro" id="IPR004770">
    <property type="entry name" value="Na/H_antiport_NhaC"/>
</dbReference>
<evidence type="ECO:0000256" key="9">
    <source>
        <dbReference type="SAM" id="Phobius"/>
    </source>
</evidence>
<evidence type="ECO:0000256" key="4">
    <source>
        <dbReference type="ARBA" id="ARBA00022475"/>
    </source>
</evidence>
<organism evidence="11 12">
    <name type="scientific">Bacillus salipaludis</name>
    <dbReference type="NCBI Taxonomy" id="2547811"/>
    <lineage>
        <taxon>Bacteria</taxon>
        <taxon>Bacillati</taxon>
        <taxon>Bacillota</taxon>
        <taxon>Bacilli</taxon>
        <taxon>Bacillales</taxon>
        <taxon>Bacillaceae</taxon>
        <taxon>Bacillus</taxon>
    </lineage>
</organism>
<evidence type="ECO:0000256" key="1">
    <source>
        <dbReference type="ARBA" id="ARBA00004651"/>
    </source>
</evidence>
<dbReference type="AlphaFoldDB" id="A0A4R5VXY5"/>
<name>A0A4R5VXY5_9BACI</name>
<dbReference type="GO" id="GO:0015297">
    <property type="term" value="F:antiporter activity"/>
    <property type="evidence" value="ECO:0007669"/>
    <property type="project" value="UniProtKB-KW"/>
</dbReference>
<accession>A0A4R5VXY5</accession>
<evidence type="ECO:0000259" key="10">
    <source>
        <dbReference type="Pfam" id="PF03553"/>
    </source>
</evidence>
<feature type="transmembrane region" description="Helical" evidence="9">
    <location>
        <begin position="444"/>
        <end position="464"/>
    </location>
</feature>
<feature type="domain" description="Na+/H+ antiporter NhaC-like C-terminal" evidence="10">
    <location>
        <begin position="173"/>
        <end position="465"/>
    </location>
</feature>
<feature type="transmembrane region" description="Helical" evidence="9">
    <location>
        <begin position="364"/>
        <end position="390"/>
    </location>
</feature>
<keyword evidence="7 9" id="KW-0472">Membrane</keyword>
<dbReference type="InterPro" id="IPR052180">
    <property type="entry name" value="NhaC_Na-H+_Antiporter"/>
</dbReference>
<feature type="transmembrane region" description="Helical" evidence="9">
    <location>
        <begin position="279"/>
        <end position="301"/>
    </location>
</feature>
<dbReference type="InterPro" id="IPR018461">
    <property type="entry name" value="Na/H_Antiport_NhaC-like_C"/>
</dbReference>
<dbReference type="Proteomes" id="UP000295132">
    <property type="component" value="Unassembled WGS sequence"/>
</dbReference>
<dbReference type="PANTHER" id="PTHR33451">
    <property type="entry name" value="MALATE-2H(+)/NA(+)-LACTATE ANTIPORTER"/>
    <property type="match status" value="1"/>
</dbReference>
<comment type="subcellular location">
    <subcellularLocation>
        <location evidence="1">Cell membrane</location>
        <topology evidence="1">Multi-pass membrane protein</topology>
    </subcellularLocation>
</comment>
<keyword evidence="6 9" id="KW-1133">Transmembrane helix</keyword>
<evidence type="ECO:0000256" key="7">
    <source>
        <dbReference type="ARBA" id="ARBA00023136"/>
    </source>
</evidence>
<evidence type="ECO:0000256" key="2">
    <source>
        <dbReference type="ARBA" id="ARBA00022448"/>
    </source>
</evidence>
<keyword evidence="3" id="KW-0050">Antiport</keyword>
<evidence type="ECO:0000313" key="12">
    <source>
        <dbReference type="Proteomes" id="UP000295132"/>
    </source>
</evidence>
<dbReference type="GO" id="GO:0005886">
    <property type="term" value="C:plasma membrane"/>
    <property type="evidence" value="ECO:0007669"/>
    <property type="project" value="UniProtKB-SubCell"/>
</dbReference>
<keyword evidence="2" id="KW-0813">Transport</keyword>
<feature type="transmembrane region" description="Helical" evidence="9">
    <location>
        <begin position="122"/>
        <end position="155"/>
    </location>
</feature>
<dbReference type="Pfam" id="PF03553">
    <property type="entry name" value="Na_H_antiporter"/>
    <property type="match status" value="1"/>
</dbReference>
<comment type="similarity">
    <text evidence="8">Belongs to the NhaC Na(+)/H(+) (TC 2.A.35) antiporter family.</text>
</comment>
<protein>
    <submittedName>
        <fullName evidence="11">Na+/H+ antiporter NhaC</fullName>
    </submittedName>
</protein>
<feature type="transmembrane region" description="Helical" evidence="9">
    <location>
        <begin position="248"/>
        <end position="267"/>
    </location>
</feature>
<keyword evidence="5 9" id="KW-0812">Transmembrane</keyword>
<feature type="transmembrane region" description="Helical" evidence="9">
    <location>
        <begin position="321"/>
        <end position="343"/>
    </location>
</feature>